<gene>
    <name evidence="4" type="ORF">DFR43_11215</name>
</gene>
<dbReference type="RefSeq" id="WP_245988899.1">
    <property type="nucleotide sequence ID" value="NZ_SNYL01000012.1"/>
</dbReference>
<keyword evidence="5" id="KW-1185">Reference proteome</keyword>
<dbReference type="AlphaFoldDB" id="A0A4R6U4F0"/>
<comment type="caution">
    <text evidence="4">The sequence shown here is derived from an EMBL/GenBank/DDBJ whole genome shotgun (WGS) entry which is preliminary data.</text>
</comment>
<evidence type="ECO:0008006" key="6">
    <source>
        <dbReference type="Google" id="ProtNLM"/>
    </source>
</evidence>
<protein>
    <recommendedName>
        <fullName evidence="6">DUF4124 domain-containing protein</fullName>
    </recommendedName>
</protein>
<organism evidence="4 5">
    <name type="scientific">Tepidicella xavieri</name>
    <dbReference type="NCBI Taxonomy" id="360241"/>
    <lineage>
        <taxon>Bacteria</taxon>
        <taxon>Pseudomonadati</taxon>
        <taxon>Pseudomonadota</taxon>
        <taxon>Betaproteobacteria</taxon>
        <taxon>Burkholderiales</taxon>
        <taxon>Tepidicella</taxon>
    </lineage>
</organism>
<evidence type="ECO:0000256" key="3">
    <source>
        <dbReference type="SAM" id="SignalP"/>
    </source>
</evidence>
<evidence type="ECO:0000256" key="2">
    <source>
        <dbReference type="SAM" id="MobiDB-lite"/>
    </source>
</evidence>
<name>A0A4R6U4F0_9BURK</name>
<feature type="coiled-coil region" evidence="1">
    <location>
        <begin position="108"/>
        <end position="171"/>
    </location>
</feature>
<reference evidence="4 5" key="1">
    <citation type="submission" date="2019-03" db="EMBL/GenBank/DDBJ databases">
        <title>Genomic Encyclopedia of Type Strains, Phase IV (KMG-IV): sequencing the most valuable type-strain genomes for metagenomic binning, comparative biology and taxonomic classification.</title>
        <authorList>
            <person name="Goeker M."/>
        </authorList>
    </citation>
    <scope>NUCLEOTIDE SEQUENCE [LARGE SCALE GENOMIC DNA]</scope>
    <source>
        <strain evidence="4 5">DSM 19605</strain>
    </source>
</reference>
<feature type="region of interest" description="Disordered" evidence="2">
    <location>
        <begin position="63"/>
        <end position="106"/>
    </location>
</feature>
<feature type="chain" id="PRO_5021031914" description="DUF4124 domain-containing protein" evidence="3">
    <location>
        <begin position="25"/>
        <end position="179"/>
    </location>
</feature>
<feature type="compositionally biased region" description="Low complexity" evidence="2">
    <location>
        <begin position="68"/>
        <end position="89"/>
    </location>
</feature>
<feature type="signal peptide" evidence="3">
    <location>
        <begin position="1"/>
        <end position="24"/>
    </location>
</feature>
<keyword evidence="1" id="KW-0175">Coiled coil</keyword>
<evidence type="ECO:0000256" key="1">
    <source>
        <dbReference type="SAM" id="Coils"/>
    </source>
</evidence>
<evidence type="ECO:0000313" key="4">
    <source>
        <dbReference type="EMBL" id="TDQ41338.1"/>
    </source>
</evidence>
<keyword evidence="3" id="KW-0732">Signal</keyword>
<sequence length="179" mass="19598">MSFPLLLSWLASVAVMLGVGSAHAQGTIWRCGNEYTNHPGPQPEARGCRVVEGGNLTVVESGRAAGNAASPSTVRPSASSPSASATGARNGNERVGRAEQQARDRDARLILETELRRARERLAELEVEYNQGQPVRLSSERGDEARYRDRTDELQRRVERARGDVAAIERELERLPAPR</sequence>
<feature type="compositionally biased region" description="Basic and acidic residues" evidence="2">
    <location>
        <begin position="91"/>
        <end position="106"/>
    </location>
</feature>
<accession>A0A4R6U4F0</accession>
<proteinExistence type="predicted"/>
<dbReference type="EMBL" id="SNYL01000012">
    <property type="protein sequence ID" value="TDQ41338.1"/>
    <property type="molecule type" value="Genomic_DNA"/>
</dbReference>
<dbReference type="Proteomes" id="UP000295510">
    <property type="component" value="Unassembled WGS sequence"/>
</dbReference>
<evidence type="ECO:0000313" key="5">
    <source>
        <dbReference type="Proteomes" id="UP000295510"/>
    </source>
</evidence>